<gene>
    <name evidence="3" type="primary">mdh</name>
    <name evidence="6" type="ORF">ACFSUQ_04075</name>
</gene>
<feature type="binding site" evidence="3">
    <location>
        <position position="112"/>
    </location>
    <ligand>
        <name>NAD(+)</name>
        <dbReference type="ChEBI" id="CHEBI:57540"/>
    </ligand>
</feature>
<feature type="binding site" evidence="3">
    <location>
        <position position="162"/>
    </location>
    <ligand>
        <name>substrate</name>
    </ligand>
</feature>
<evidence type="ECO:0000256" key="1">
    <source>
        <dbReference type="ARBA" id="ARBA00009613"/>
    </source>
</evidence>
<sequence length="330" mass="34146">MNAPVRITITGAAGNIGYALAFRIASGGMLGADTPVELRMLEIPQAVRAAEGTAMELLDGAFPLLRDVVVTDDATAAFDGANMALLVGAMPRKAGMDRSDLLAANGAIFNEQGKAIAENAADDIRALVVGNPANTNAAILRAAAPDVPGERFHALMRLDHNRAVAQLAQRAGVSAGEVSRIHVWGNHSNTQVPDVAHGQIGTKSVRDAIADEAWLDGEFVRTVATRGAAIIDARGASSAASAASAAIDHMRDWALGTREGDWVTIARPSQGEYGIPEGCIAGVPAIARDGEWSVVTGLELAPALRQRIDASVAELQDESAQAAQLGILGA</sequence>
<evidence type="ECO:0000313" key="6">
    <source>
        <dbReference type="EMBL" id="MFD2674475.1"/>
    </source>
</evidence>
<keyword evidence="2 3" id="KW-0560">Oxidoreductase</keyword>
<name>A0ABW5RIK5_9MICO</name>
<comment type="catalytic activity">
    <reaction evidence="3">
        <text>(S)-malate + NAD(+) = oxaloacetate + NADH + H(+)</text>
        <dbReference type="Rhea" id="RHEA:21432"/>
        <dbReference type="ChEBI" id="CHEBI:15378"/>
        <dbReference type="ChEBI" id="CHEBI:15589"/>
        <dbReference type="ChEBI" id="CHEBI:16452"/>
        <dbReference type="ChEBI" id="CHEBI:57540"/>
        <dbReference type="ChEBI" id="CHEBI:57945"/>
        <dbReference type="EC" id="1.1.1.37"/>
    </reaction>
</comment>
<dbReference type="GO" id="GO:0030060">
    <property type="term" value="F:L-malate dehydrogenase (NAD+) activity"/>
    <property type="evidence" value="ECO:0007669"/>
    <property type="project" value="UniProtKB-EC"/>
</dbReference>
<dbReference type="NCBIfam" id="TIGR01759">
    <property type="entry name" value="MalateDH-SF1"/>
    <property type="match status" value="1"/>
</dbReference>
<dbReference type="PIRSF" id="PIRSF000102">
    <property type="entry name" value="Lac_mal_DH"/>
    <property type="match status" value="1"/>
</dbReference>
<feature type="binding site" evidence="3">
    <location>
        <begin position="129"/>
        <end position="131"/>
    </location>
    <ligand>
        <name>NAD(+)</name>
        <dbReference type="ChEBI" id="CHEBI:57540"/>
    </ligand>
</feature>
<evidence type="ECO:0000256" key="2">
    <source>
        <dbReference type="ARBA" id="ARBA00023002"/>
    </source>
</evidence>
<comment type="caution">
    <text evidence="6">The sequence shown here is derived from an EMBL/GenBank/DDBJ whole genome shotgun (WGS) entry which is preliminary data.</text>
</comment>
<dbReference type="InterPro" id="IPR015955">
    <property type="entry name" value="Lactate_DH/Glyco_Ohase_4_C"/>
</dbReference>
<dbReference type="InterPro" id="IPR022383">
    <property type="entry name" value="Lactate/malate_DH_C"/>
</dbReference>
<evidence type="ECO:0000313" key="7">
    <source>
        <dbReference type="Proteomes" id="UP001597453"/>
    </source>
</evidence>
<dbReference type="EC" id="1.1.1.37" evidence="3"/>
<protein>
    <recommendedName>
        <fullName evidence="3">Malate dehydrogenase</fullName>
        <ecNumber evidence="3">1.1.1.37</ecNumber>
    </recommendedName>
</protein>
<feature type="domain" description="Lactate/malate dehydrogenase N-terminal" evidence="4">
    <location>
        <begin position="5"/>
        <end position="145"/>
    </location>
</feature>
<feature type="active site" description="Proton acceptor" evidence="3">
    <location>
        <position position="187"/>
    </location>
</feature>
<evidence type="ECO:0000259" key="5">
    <source>
        <dbReference type="Pfam" id="PF02866"/>
    </source>
</evidence>
<keyword evidence="3" id="KW-0816">Tricarboxylic acid cycle</keyword>
<feature type="binding site" evidence="3">
    <location>
        <position position="131"/>
    </location>
    <ligand>
        <name>substrate</name>
    </ligand>
</feature>
<comment type="similarity">
    <text evidence="1 3">Belongs to the LDH/MDH superfamily. MDH type 2 family.</text>
</comment>
<dbReference type="Pfam" id="PF00056">
    <property type="entry name" value="Ldh_1_N"/>
    <property type="match status" value="1"/>
</dbReference>
<dbReference type="PANTHER" id="PTHR23382">
    <property type="entry name" value="MALATE DEHYDROGENASE"/>
    <property type="match status" value="1"/>
</dbReference>
<dbReference type="Pfam" id="PF02866">
    <property type="entry name" value="Ldh_1_C"/>
    <property type="match status" value="1"/>
</dbReference>
<feature type="binding site" evidence="3">
    <location>
        <position position="98"/>
    </location>
    <ligand>
        <name>substrate</name>
    </ligand>
</feature>
<dbReference type="InterPro" id="IPR036291">
    <property type="entry name" value="NAD(P)-bd_dom_sf"/>
</dbReference>
<dbReference type="NCBIfam" id="NF003916">
    <property type="entry name" value="PRK05442.1"/>
    <property type="match status" value="1"/>
</dbReference>
<dbReference type="Proteomes" id="UP001597453">
    <property type="component" value="Unassembled WGS sequence"/>
</dbReference>
<organism evidence="6 7">
    <name type="scientific">Gulosibacter bifidus</name>
    <dbReference type="NCBI Taxonomy" id="272239"/>
    <lineage>
        <taxon>Bacteria</taxon>
        <taxon>Bacillati</taxon>
        <taxon>Actinomycetota</taxon>
        <taxon>Actinomycetes</taxon>
        <taxon>Micrococcales</taxon>
        <taxon>Microbacteriaceae</taxon>
        <taxon>Gulosibacter</taxon>
    </lineage>
</organism>
<dbReference type="HAMAP" id="MF_01517">
    <property type="entry name" value="Malate_dehydrog_2"/>
    <property type="match status" value="1"/>
</dbReference>
<dbReference type="RefSeq" id="WP_066056556.1">
    <property type="nucleotide sequence ID" value="NZ_JBHUNF010000002.1"/>
</dbReference>
<dbReference type="EMBL" id="JBHUNF010000002">
    <property type="protein sequence ID" value="MFD2674475.1"/>
    <property type="molecule type" value="Genomic_DNA"/>
</dbReference>
<reference evidence="7" key="1">
    <citation type="journal article" date="2019" name="Int. J. Syst. Evol. Microbiol.">
        <title>The Global Catalogue of Microorganisms (GCM) 10K type strain sequencing project: providing services to taxonomists for standard genome sequencing and annotation.</title>
        <authorList>
            <consortium name="The Broad Institute Genomics Platform"/>
            <consortium name="The Broad Institute Genome Sequencing Center for Infectious Disease"/>
            <person name="Wu L."/>
            <person name="Ma J."/>
        </authorList>
    </citation>
    <scope>NUCLEOTIDE SEQUENCE [LARGE SCALE GENOMIC DNA]</scope>
    <source>
        <strain evidence="7">TISTR 1511</strain>
    </source>
</reference>
<dbReference type="Gene3D" id="3.40.50.720">
    <property type="entry name" value="NAD(P)-binding Rossmann-like Domain"/>
    <property type="match status" value="1"/>
</dbReference>
<keyword evidence="3" id="KW-0520">NAD</keyword>
<comment type="function">
    <text evidence="3">Catalyzes the reversible oxidation of malate to oxaloacetate.</text>
</comment>
<dbReference type="SUPFAM" id="SSF51735">
    <property type="entry name" value="NAD(P)-binding Rossmann-fold domains"/>
    <property type="match status" value="1"/>
</dbReference>
<dbReference type="Gene3D" id="3.90.110.10">
    <property type="entry name" value="Lactate dehydrogenase/glycoside hydrolase, family 4, C-terminal"/>
    <property type="match status" value="1"/>
</dbReference>
<dbReference type="InterPro" id="IPR001236">
    <property type="entry name" value="Lactate/malate_DH_N"/>
</dbReference>
<feature type="binding site" evidence="3">
    <location>
        <position position="92"/>
    </location>
    <ligand>
        <name>substrate</name>
    </ligand>
</feature>
<evidence type="ECO:0000259" key="4">
    <source>
        <dbReference type="Pfam" id="PF00056"/>
    </source>
</evidence>
<feature type="binding site" evidence="3">
    <location>
        <begin position="11"/>
        <end position="17"/>
    </location>
    <ligand>
        <name>NAD(+)</name>
        <dbReference type="ChEBI" id="CHEBI:57540"/>
    </ligand>
</feature>
<evidence type="ECO:0000256" key="3">
    <source>
        <dbReference type="HAMAP-Rule" id="MF_01517"/>
    </source>
</evidence>
<feature type="binding site" evidence="3">
    <location>
        <position position="105"/>
    </location>
    <ligand>
        <name>NAD(+)</name>
        <dbReference type="ChEBI" id="CHEBI:57540"/>
    </ligand>
</feature>
<feature type="domain" description="Lactate/malate dehydrogenase C-terminal" evidence="5">
    <location>
        <begin position="157"/>
        <end position="322"/>
    </location>
</feature>
<dbReference type="SUPFAM" id="SSF56327">
    <property type="entry name" value="LDH C-terminal domain-like"/>
    <property type="match status" value="1"/>
</dbReference>
<proteinExistence type="inferred from homology"/>
<dbReference type="InterPro" id="IPR010945">
    <property type="entry name" value="Malate_DH_type2"/>
</dbReference>
<accession>A0ABW5RIK5</accession>
<dbReference type="InterPro" id="IPR001557">
    <property type="entry name" value="L-lactate/malate_DH"/>
</dbReference>
<keyword evidence="7" id="KW-1185">Reference proteome</keyword>